<organism evidence="1 2">
    <name type="scientific">Actinoplanes digitatis</name>
    <dbReference type="NCBI Taxonomy" id="1868"/>
    <lineage>
        <taxon>Bacteria</taxon>
        <taxon>Bacillati</taxon>
        <taxon>Actinomycetota</taxon>
        <taxon>Actinomycetes</taxon>
        <taxon>Micromonosporales</taxon>
        <taxon>Micromonosporaceae</taxon>
        <taxon>Actinoplanes</taxon>
    </lineage>
</organism>
<protein>
    <submittedName>
        <fullName evidence="1">Uncharacterized protein</fullName>
    </submittedName>
</protein>
<dbReference type="AlphaFoldDB" id="A0A7W7I3C0"/>
<dbReference type="RefSeq" id="WP_184996707.1">
    <property type="nucleotide sequence ID" value="NZ_BOMK01000080.1"/>
</dbReference>
<dbReference type="Proteomes" id="UP000578112">
    <property type="component" value="Unassembled WGS sequence"/>
</dbReference>
<reference evidence="1 2" key="1">
    <citation type="submission" date="2020-08" db="EMBL/GenBank/DDBJ databases">
        <title>Sequencing the genomes of 1000 actinobacteria strains.</title>
        <authorList>
            <person name="Klenk H.-P."/>
        </authorList>
    </citation>
    <scope>NUCLEOTIDE SEQUENCE [LARGE SCALE GENOMIC DNA]</scope>
    <source>
        <strain evidence="1 2">DSM 43149</strain>
    </source>
</reference>
<sequence>MIPMQPGRDAFLRGIQLARTPLGGYGVYWNGTLIGWIHASIGNKWNGYVRGRNPGDTGRPIGRFTQQEAVRRIALAAGWSEAD</sequence>
<accession>A0A7W7I3C0</accession>
<proteinExistence type="predicted"/>
<comment type="caution">
    <text evidence="1">The sequence shown here is derived from an EMBL/GenBank/DDBJ whole genome shotgun (WGS) entry which is preliminary data.</text>
</comment>
<keyword evidence="2" id="KW-1185">Reference proteome</keyword>
<evidence type="ECO:0000313" key="2">
    <source>
        <dbReference type="Proteomes" id="UP000578112"/>
    </source>
</evidence>
<gene>
    <name evidence="1" type="ORF">BJ971_006241</name>
</gene>
<name>A0A7W7I3C0_9ACTN</name>
<dbReference type="EMBL" id="JACHNH010000001">
    <property type="protein sequence ID" value="MBB4765685.1"/>
    <property type="molecule type" value="Genomic_DNA"/>
</dbReference>
<evidence type="ECO:0000313" key="1">
    <source>
        <dbReference type="EMBL" id="MBB4765685.1"/>
    </source>
</evidence>